<dbReference type="KEGG" id="buu:WS70_23060"/>
<sequence length="75" mass="7572">MRVGATVDARAGKRPALRASGVRPAVSAWPDAARHGFARPARSVRVASTLGYFAEAGVAHALQPHADAPAGAAGD</sequence>
<proteinExistence type="predicted"/>
<organism evidence="1 2">
    <name type="scientific">Burkholderia mayonis</name>
    <dbReference type="NCBI Taxonomy" id="1385591"/>
    <lineage>
        <taxon>Bacteria</taxon>
        <taxon>Pseudomonadati</taxon>
        <taxon>Pseudomonadota</taxon>
        <taxon>Betaproteobacteria</taxon>
        <taxon>Burkholderiales</taxon>
        <taxon>Burkholderiaceae</taxon>
        <taxon>Burkholderia</taxon>
        <taxon>pseudomallei group</taxon>
    </lineage>
</organism>
<reference evidence="1 2" key="1">
    <citation type="submission" date="2015-12" db="EMBL/GenBank/DDBJ databases">
        <title>Diversity of Burkholderia near neighbor genomes.</title>
        <authorList>
            <person name="Sahl J."/>
            <person name="Wagner D."/>
            <person name="Keim P."/>
        </authorList>
    </citation>
    <scope>NUCLEOTIDE SEQUENCE [LARGE SCALE GENOMIC DNA]</scope>
    <source>
        <strain evidence="1 2">BDU6</strain>
    </source>
</reference>
<keyword evidence="2" id="KW-1185">Reference proteome</keyword>
<dbReference type="EMBL" id="CP013387">
    <property type="protein sequence ID" value="AOJ04660.1"/>
    <property type="molecule type" value="Genomic_DNA"/>
</dbReference>
<gene>
    <name evidence="1" type="ORF">WS70_23060</name>
</gene>
<evidence type="ECO:0000313" key="2">
    <source>
        <dbReference type="Proteomes" id="UP000062519"/>
    </source>
</evidence>
<accession>A0A1B4FLX4</accession>
<name>A0A1B4FLX4_9BURK</name>
<dbReference type="Proteomes" id="UP000062519">
    <property type="component" value="Chromosome 2"/>
</dbReference>
<evidence type="ECO:0000313" key="1">
    <source>
        <dbReference type="EMBL" id="AOJ04660.1"/>
    </source>
</evidence>
<protein>
    <submittedName>
        <fullName evidence="1">Uncharacterized protein</fullName>
    </submittedName>
</protein>
<dbReference type="AlphaFoldDB" id="A0A1B4FLX4"/>